<name>A0A415C3D5_BIFBI</name>
<evidence type="ECO:0008006" key="3">
    <source>
        <dbReference type="Google" id="ProtNLM"/>
    </source>
</evidence>
<gene>
    <name evidence="1" type="ORF">DW137_09620</name>
</gene>
<dbReference type="NCBIfam" id="NF047399">
    <property type="entry name" value="BrnA_antitoxin_add"/>
    <property type="match status" value="1"/>
</dbReference>
<evidence type="ECO:0000313" key="1">
    <source>
        <dbReference type="EMBL" id="RHJ22075.1"/>
    </source>
</evidence>
<dbReference type="Proteomes" id="UP000283727">
    <property type="component" value="Unassembled WGS sequence"/>
</dbReference>
<evidence type="ECO:0000313" key="2">
    <source>
        <dbReference type="Proteomes" id="UP000283727"/>
    </source>
</evidence>
<comment type="caution">
    <text evidence="1">The sequence shown here is derived from an EMBL/GenBank/DDBJ whole genome shotgun (WGS) entry which is preliminary data.</text>
</comment>
<reference evidence="1 2" key="1">
    <citation type="submission" date="2018-08" db="EMBL/GenBank/DDBJ databases">
        <title>A genome reference for cultivated species of the human gut microbiota.</title>
        <authorList>
            <person name="Zou Y."/>
            <person name="Xue W."/>
            <person name="Luo G."/>
        </authorList>
    </citation>
    <scope>NUCLEOTIDE SEQUENCE [LARGE SCALE GENOMIC DNA]</scope>
    <source>
        <strain evidence="1 2">AM12-10</strain>
    </source>
</reference>
<protein>
    <recommendedName>
        <fullName evidence="3">CopG family transcriptional regulator</fullName>
    </recommendedName>
</protein>
<dbReference type="RefSeq" id="WP_117658459.1">
    <property type="nucleotide sequence ID" value="NZ_QRLK01000009.1"/>
</dbReference>
<organism evidence="1 2">
    <name type="scientific">Bifidobacterium bifidum</name>
    <dbReference type="NCBI Taxonomy" id="1681"/>
    <lineage>
        <taxon>Bacteria</taxon>
        <taxon>Bacillati</taxon>
        <taxon>Actinomycetota</taxon>
        <taxon>Actinomycetes</taxon>
        <taxon>Bifidobacteriales</taxon>
        <taxon>Bifidobacteriaceae</taxon>
        <taxon>Bifidobacterium</taxon>
    </lineage>
</organism>
<dbReference type="EMBL" id="QRLR01000006">
    <property type="protein sequence ID" value="RHJ22075.1"/>
    <property type="molecule type" value="Genomic_DNA"/>
</dbReference>
<sequence length="94" mass="10895">MSDTRTIETVKASDIDEAFERGDDMRRYFDMTKPRVIRPAKTVTRKVNLTLPDWMVESLDAEADELAISRNAVVNTWLAEKIAERRKEQRLLAV</sequence>
<accession>A0A415C3D5</accession>
<proteinExistence type="predicted"/>
<dbReference type="AlphaFoldDB" id="A0A415C3D5"/>